<dbReference type="AlphaFoldDB" id="A0ABD0L3M1"/>
<reference evidence="1 2" key="1">
    <citation type="journal article" date="2023" name="Sci. Data">
        <title>Genome assembly of the Korean intertidal mud-creeper Batillaria attramentaria.</title>
        <authorList>
            <person name="Patra A.K."/>
            <person name="Ho P.T."/>
            <person name="Jun S."/>
            <person name="Lee S.J."/>
            <person name="Kim Y."/>
            <person name="Won Y.J."/>
        </authorList>
    </citation>
    <scope>NUCLEOTIDE SEQUENCE [LARGE SCALE GENOMIC DNA]</scope>
    <source>
        <strain evidence="1">Wonlab-2016</strain>
    </source>
</reference>
<keyword evidence="2" id="KW-1185">Reference proteome</keyword>
<dbReference type="Proteomes" id="UP001519460">
    <property type="component" value="Unassembled WGS sequence"/>
</dbReference>
<name>A0ABD0L3M1_9CAEN</name>
<protein>
    <submittedName>
        <fullName evidence="1">Uncharacterized protein</fullName>
    </submittedName>
</protein>
<gene>
    <name evidence="1" type="ORF">BaRGS_00014770</name>
</gene>
<comment type="caution">
    <text evidence="1">The sequence shown here is derived from an EMBL/GenBank/DDBJ whole genome shotgun (WGS) entry which is preliminary data.</text>
</comment>
<organism evidence="1 2">
    <name type="scientific">Batillaria attramentaria</name>
    <dbReference type="NCBI Taxonomy" id="370345"/>
    <lineage>
        <taxon>Eukaryota</taxon>
        <taxon>Metazoa</taxon>
        <taxon>Spiralia</taxon>
        <taxon>Lophotrochozoa</taxon>
        <taxon>Mollusca</taxon>
        <taxon>Gastropoda</taxon>
        <taxon>Caenogastropoda</taxon>
        <taxon>Sorbeoconcha</taxon>
        <taxon>Cerithioidea</taxon>
        <taxon>Batillariidae</taxon>
        <taxon>Batillaria</taxon>
    </lineage>
</organism>
<evidence type="ECO:0000313" key="2">
    <source>
        <dbReference type="Proteomes" id="UP001519460"/>
    </source>
</evidence>
<dbReference type="EMBL" id="JACVVK020000088">
    <property type="protein sequence ID" value="KAK7493888.1"/>
    <property type="molecule type" value="Genomic_DNA"/>
</dbReference>
<proteinExistence type="predicted"/>
<evidence type="ECO:0000313" key="1">
    <source>
        <dbReference type="EMBL" id="KAK7493888.1"/>
    </source>
</evidence>
<accession>A0ABD0L3M1</accession>
<sequence length="101" mass="11044">MAMKKVGAVAESFVVLLKNSVNFDQSDLVCKAGRDGLVSHYSSCSATTAFTPAVQPSLSVRRMSNHSRPGCRRPLQIVERPCKGLGRRSAVIQTVLHRPDY</sequence>